<evidence type="ECO:0000256" key="1">
    <source>
        <dbReference type="ARBA" id="ARBA00022490"/>
    </source>
</evidence>
<dbReference type="PANTHER" id="PTHR43096:SF48">
    <property type="entry name" value="CHAPERONE PROTEIN DNAJ"/>
    <property type="match status" value="1"/>
</dbReference>
<feature type="domain" description="J" evidence="9">
    <location>
        <begin position="7"/>
        <end position="71"/>
    </location>
</feature>
<dbReference type="InterPro" id="IPR008971">
    <property type="entry name" value="HSP40/DnaJ_pept-bd"/>
</dbReference>
<evidence type="ECO:0000256" key="3">
    <source>
        <dbReference type="ARBA" id="ARBA00022723"/>
    </source>
</evidence>
<evidence type="ECO:0000259" key="9">
    <source>
        <dbReference type="PROSITE" id="PS50076"/>
    </source>
</evidence>
<dbReference type="FunFam" id="2.10.230.10:FF:000002">
    <property type="entry name" value="Molecular chaperone DnaJ"/>
    <property type="match status" value="1"/>
</dbReference>
<dbReference type="InterPro" id="IPR001305">
    <property type="entry name" value="HSP_DnaJ_Cys-rich_dom"/>
</dbReference>
<name>A0A381TI41_9ZZZZ</name>
<dbReference type="GO" id="GO:0009408">
    <property type="term" value="P:response to heat"/>
    <property type="evidence" value="ECO:0007669"/>
    <property type="project" value="InterPro"/>
</dbReference>
<keyword evidence="8" id="KW-0143">Chaperone</keyword>
<dbReference type="InterPro" id="IPR001623">
    <property type="entry name" value="DnaJ_domain"/>
</dbReference>
<sequence length="375" mass="41109">MTTQKRDYYEVLGVSKNADENDLKKAFRRLAFEYHPDRNKDSAAEEKFKEINEAYQVLSDREKRARYDQFGHAGVNGTSGSGFGGFGDAGGFGDIFDSFFGGSGFGRSGNRRNAAAKGSDLQYTMDIAFEEAVFGTEKEFDINRVESCGKCRGSRSEPGSDVETCSNCSGTGQVRRAQQSVFGQFVQVTDCNSCRGQGKTIKNPCTSCRGQGRERKDRKMAVTIPPGIEEDTQIRLTGEGEHGTNGGPPGDLYVVFRIKDHEYFVRDGINIRCRLPINITQASLGATLSVPTLGGNEDIDIPSGTQSGQIFRLRGKGVAQLRGSRRGDQLVTIDVRIPGKLSAEQRDLLEQLSQILPEVEEEEGIFSKFKNAFGA</sequence>
<evidence type="ECO:0000256" key="7">
    <source>
        <dbReference type="ARBA" id="ARBA00023016"/>
    </source>
</evidence>
<dbReference type="SUPFAM" id="SSF49493">
    <property type="entry name" value="HSP40/DnaJ peptide-binding domain"/>
    <property type="match status" value="2"/>
</dbReference>
<dbReference type="Gene3D" id="2.10.230.10">
    <property type="entry name" value="Heat shock protein DnaJ, cysteine-rich domain"/>
    <property type="match status" value="1"/>
</dbReference>
<protein>
    <recommendedName>
        <fullName evidence="12">J domain-containing protein</fullName>
    </recommendedName>
</protein>
<evidence type="ECO:0000256" key="2">
    <source>
        <dbReference type="ARBA" id="ARBA00022705"/>
    </source>
</evidence>
<evidence type="ECO:0000256" key="5">
    <source>
        <dbReference type="ARBA" id="ARBA00022771"/>
    </source>
</evidence>
<dbReference type="Pfam" id="PF00226">
    <property type="entry name" value="DnaJ"/>
    <property type="match status" value="1"/>
</dbReference>
<accession>A0A381TI41</accession>
<dbReference type="InterPro" id="IPR036869">
    <property type="entry name" value="J_dom_sf"/>
</dbReference>
<dbReference type="GO" id="GO:0006260">
    <property type="term" value="P:DNA replication"/>
    <property type="evidence" value="ECO:0007669"/>
    <property type="project" value="UniProtKB-KW"/>
</dbReference>
<feature type="domain" description="CR-type" evidence="10">
    <location>
        <begin position="135"/>
        <end position="217"/>
    </location>
</feature>
<dbReference type="PROSITE" id="PS50076">
    <property type="entry name" value="DNAJ_2"/>
    <property type="match status" value="1"/>
</dbReference>
<dbReference type="GO" id="GO:0042026">
    <property type="term" value="P:protein refolding"/>
    <property type="evidence" value="ECO:0007669"/>
    <property type="project" value="TreeGrafter"/>
</dbReference>
<dbReference type="SUPFAM" id="SSF57938">
    <property type="entry name" value="DnaJ/Hsp40 cysteine-rich domain"/>
    <property type="match status" value="1"/>
</dbReference>
<evidence type="ECO:0000256" key="6">
    <source>
        <dbReference type="ARBA" id="ARBA00022833"/>
    </source>
</evidence>
<dbReference type="CDD" id="cd10747">
    <property type="entry name" value="DnaJ_C"/>
    <property type="match status" value="1"/>
</dbReference>
<proteinExistence type="inferred from homology"/>
<keyword evidence="4" id="KW-0677">Repeat</keyword>
<dbReference type="GO" id="GO:0005737">
    <property type="term" value="C:cytoplasm"/>
    <property type="evidence" value="ECO:0007669"/>
    <property type="project" value="TreeGrafter"/>
</dbReference>
<dbReference type="SUPFAM" id="SSF46565">
    <property type="entry name" value="Chaperone J-domain"/>
    <property type="match status" value="1"/>
</dbReference>
<dbReference type="GO" id="GO:0008270">
    <property type="term" value="F:zinc ion binding"/>
    <property type="evidence" value="ECO:0007669"/>
    <property type="project" value="UniProtKB-KW"/>
</dbReference>
<dbReference type="InterPro" id="IPR012724">
    <property type="entry name" value="DnaJ"/>
</dbReference>
<dbReference type="Pfam" id="PF01556">
    <property type="entry name" value="DnaJ_C"/>
    <property type="match status" value="1"/>
</dbReference>
<keyword evidence="1" id="KW-0963">Cytoplasm</keyword>
<evidence type="ECO:0000259" key="10">
    <source>
        <dbReference type="PROSITE" id="PS51188"/>
    </source>
</evidence>
<keyword evidence="2" id="KW-0235">DNA replication</keyword>
<dbReference type="Pfam" id="PF00684">
    <property type="entry name" value="DnaJ_CXXCXGXG"/>
    <property type="match status" value="1"/>
</dbReference>
<dbReference type="EMBL" id="UINC01004592">
    <property type="protein sequence ID" value="SVA15479.1"/>
    <property type="molecule type" value="Genomic_DNA"/>
</dbReference>
<dbReference type="FunFam" id="1.10.287.110:FF:000031">
    <property type="entry name" value="Molecular chaperone DnaJ"/>
    <property type="match status" value="1"/>
</dbReference>
<gene>
    <name evidence="11" type="ORF">METZ01_LOCUS68333</name>
</gene>
<evidence type="ECO:0000256" key="4">
    <source>
        <dbReference type="ARBA" id="ARBA00022737"/>
    </source>
</evidence>
<dbReference type="InterPro" id="IPR002939">
    <property type="entry name" value="DnaJ_C"/>
</dbReference>
<dbReference type="PANTHER" id="PTHR43096">
    <property type="entry name" value="DNAJ HOMOLOG 1, MITOCHONDRIAL-RELATED"/>
    <property type="match status" value="1"/>
</dbReference>
<dbReference type="AlphaFoldDB" id="A0A381TI41"/>
<dbReference type="GO" id="GO:0051082">
    <property type="term" value="F:unfolded protein binding"/>
    <property type="evidence" value="ECO:0007669"/>
    <property type="project" value="InterPro"/>
</dbReference>
<dbReference type="NCBIfam" id="NF008035">
    <property type="entry name" value="PRK10767.1"/>
    <property type="match status" value="1"/>
</dbReference>
<dbReference type="PROSITE" id="PS51188">
    <property type="entry name" value="ZF_CR"/>
    <property type="match status" value="1"/>
</dbReference>
<dbReference type="GO" id="GO:0031072">
    <property type="term" value="F:heat shock protein binding"/>
    <property type="evidence" value="ECO:0007669"/>
    <property type="project" value="InterPro"/>
</dbReference>
<keyword evidence="3" id="KW-0479">Metal-binding</keyword>
<dbReference type="Gene3D" id="2.60.260.20">
    <property type="entry name" value="Urease metallochaperone UreE, N-terminal domain"/>
    <property type="match status" value="2"/>
</dbReference>
<dbReference type="FunFam" id="2.60.260.20:FF:000005">
    <property type="entry name" value="Chaperone protein dnaJ 1, mitochondrial"/>
    <property type="match status" value="1"/>
</dbReference>
<dbReference type="CDD" id="cd06257">
    <property type="entry name" value="DnaJ"/>
    <property type="match status" value="1"/>
</dbReference>
<dbReference type="GO" id="GO:0005524">
    <property type="term" value="F:ATP binding"/>
    <property type="evidence" value="ECO:0007669"/>
    <property type="project" value="InterPro"/>
</dbReference>
<dbReference type="PRINTS" id="PR00625">
    <property type="entry name" value="JDOMAIN"/>
</dbReference>
<keyword evidence="5" id="KW-0863">Zinc-finger</keyword>
<dbReference type="InterPro" id="IPR018253">
    <property type="entry name" value="DnaJ_domain_CS"/>
</dbReference>
<evidence type="ECO:0000256" key="8">
    <source>
        <dbReference type="ARBA" id="ARBA00023186"/>
    </source>
</evidence>
<dbReference type="NCBIfam" id="TIGR02349">
    <property type="entry name" value="DnaJ_bact"/>
    <property type="match status" value="1"/>
</dbReference>
<dbReference type="HAMAP" id="MF_01152">
    <property type="entry name" value="DnaJ"/>
    <property type="match status" value="1"/>
</dbReference>
<dbReference type="InterPro" id="IPR036410">
    <property type="entry name" value="HSP_DnaJ_Cys-rich_dom_sf"/>
</dbReference>
<dbReference type="Gene3D" id="1.10.287.110">
    <property type="entry name" value="DnaJ domain"/>
    <property type="match status" value="1"/>
</dbReference>
<evidence type="ECO:0000313" key="11">
    <source>
        <dbReference type="EMBL" id="SVA15479.1"/>
    </source>
</evidence>
<dbReference type="CDD" id="cd10719">
    <property type="entry name" value="DnaJ_zf"/>
    <property type="match status" value="1"/>
</dbReference>
<reference evidence="11" key="1">
    <citation type="submission" date="2018-05" db="EMBL/GenBank/DDBJ databases">
        <authorList>
            <person name="Lanie J.A."/>
            <person name="Ng W.-L."/>
            <person name="Kazmierczak K.M."/>
            <person name="Andrzejewski T.M."/>
            <person name="Davidsen T.M."/>
            <person name="Wayne K.J."/>
            <person name="Tettelin H."/>
            <person name="Glass J.I."/>
            <person name="Rusch D."/>
            <person name="Podicherti R."/>
            <person name="Tsui H.-C.T."/>
            <person name="Winkler M.E."/>
        </authorList>
    </citation>
    <scope>NUCLEOTIDE SEQUENCE</scope>
</reference>
<evidence type="ECO:0008006" key="12">
    <source>
        <dbReference type="Google" id="ProtNLM"/>
    </source>
</evidence>
<dbReference type="PROSITE" id="PS00636">
    <property type="entry name" value="DNAJ_1"/>
    <property type="match status" value="1"/>
</dbReference>
<dbReference type="SMART" id="SM00271">
    <property type="entry name" value="DnaJ"/>
    <property type="match status" value="1"/>
</dbReference>
<keyword evidence="7" id="KW-0346">Stress response</keyword>
<organism evidence="11">
    <name type="scientific">marine metagenome</name>
    <dbReference type="NCBI Taxonomy" id="408172"/>
    <lineage>
        <taxon>unclassified sequences</taxon>
        <taxon>metagenomes</taxon>
        <taxon>ecological metagenomes</taxon>
    </lineage>
</organism>
<keyword evidence="6" id="KW-0862">Zinc</keyword>